<dbReference type="InterPro" id="IPR002139">
    <property type="entry name" value="Ribo/fructo_kinase"/>
</dbReference>
<evidence type="ECO:0000256" key="1">
    <source>
        <dbReference type="ARBA" id="ARBA00022679"/>
    </source>
</evidence>
<reference evidence="11" key="1">
    <citation type="submission" date="2020-01" db="EMBL/GenBank/DDBJ databases">
        <authorList>
            <person name="Meier V. D."/>
            <person name="Meier V D."/>
        </authorList>
    </citation>
    <scope>NUCLEOTIDE SEQUENCE</scope>
    <source>
        <strain evidence="11">HLG_WM_MAG_09</strain>
    </source>
</reference>
<comment type="similarity">
    <text evidence="9">Belongs to the carbohydrate kinase PfkB family. Ribokinase subfamily.</text>
</comment>
<dbReference type="PRINTS" id="PR00990">
    <property type="entry name" value="RIBOKINASE"/>
</dbReference>
<sequence length="295" mass="31339">MKIFNYGSINIDHVYRVPHLVQPGETLASQSYQKLLGGKGANQSIALARAGAAVIHIGRYHVTDSEILRPMKQAGVNMECLETVDMPSGHAIIQVDNAAENAIVLYSGANHGVTADELTSLLDKAKQGDWLLLQNECSCTAEMIDVAVSKGLEVAFNPAPMDDSIKALPLDKLSLLFVNQVEVLQLLGADTQSGLDADWLAAELQQQLPQTKVVVTLGASGARYFYQGESVFVAAEKVEAVDTTGAGDTFIGYYLQGMLDGLSVTDCLQRASRASALCVQKAGASVSIPLSAELG</sequence>
<comment type="activity regulation">
    <text evidence="9">Activated by a monovalent cation that binds near, but not in, the active site. The most likely occupant of the site in vivo is potassium. Ion binding induces a conformational change that may alter substrate affinity.</text>
</comment>
<keyword evidence="7 9" id="KW-0630">Potassium</keyword>
<dbReference type="GO" id="GO:0005524">
    <property type="term" value="F:ATP binding"/>
    <property type="evidence" value="ECO:0007669"/>
    <property type="project" value="UniProtKB-UniRule"/>
</dbReference>
<name>A0A6S6TY01_9GAMM</name>
<dbReference type="EMBL" id="CACVAT010000389">
    <property type="protein sequence ID" value="CAA6824324.1"/>
    <property type="molecule type" value="Genomic_DNA"/>
</dbReference>
<dbReference type="SUPFAM" id="SSF53613">
    <property type="entry name" value="Ribokinase-like"/>
    <property type="match status" value="1"/>
</dbReference>
<feature type="binding site" evidence="9">
    <location>
        <begin position="10"/>
        <end position="12"/>
    </location>
    <ligand>
        <name>substrate</name>
    </ligand>
</feature>
<dbReference type="GO" id="GO:0005737">
    <property type="term" value="C:cytoplasm"/>
    <property type="evidence" value="ECO:0007669"/>
    <property type="project" value="UniProtKB-SubCell"/>
</dbReference>
<dbReference type="Gene3D" id="3.40.1190.20">
    <property type="match status" value="1"/>
</dbReference>
<evidence type="ECO:0000256" key="5">
    <source>
        <dbReference type="ARBA" id="ARBA00022840"/>
    </source>
</evidence>
<dbReference type="InterPro" id="IPR011611">
    <property type="entry name" value="PfkB_dom"/>
</dbReference>
<dbReference type="CDD" id="cd01174">
    <property type="entry name" value="ribokinase"/>
    <property type="match status" value="1"/>
</dbReference>
<feature type="binding site" evidence="9">
    <location>
        <position position="179"/>
    </location>
    <ligand>
        <name>ATP</name>
        <dbReference type="ChEBI" id="CHEBI:30616"/>
    </ligand>
</feature>
<feature type="active site" description="Proton acceptor" evidence="9">
    <location>
        <position position="248"/>
    </location>
</feature>
<keyword evidence="8 9" id="KW-0119">Carbohydrate metabolism</keyword>
<comment type="subcellular location">
    <subcellularLocation>
        <location evidence="9">Cytoplasm</location>
    </subcellularLocation>
</comment>
<feature type="binding site" evidence="9">
    <location>
        <position position="281"/>
    </location>
    <ligand>
        <name>K(+)</name>
        <dbReference type="ChEBI" id="CHEBI:29103"/>
    </ligand>
</feature>
<evidence type="ECO:0000313" key="11">
    <source>
        <dbReference type="EMBL" id="CAA6824324.1"/>
    </source>
</evidence>
<dbReference type="GO" id="GO:0019303">
    <property type="term" value="P:D-ribose catabolic process"/>
    <property type="evidence" value="ECO:0007669"/>
    <property type="project" value="UniProtKB-UniRule"/>
</dbReference>
<feature type="binding site" evidence="9">
    <location>
        <position position="283"/>
    </location>
    <ligand>
        <name>K(+)</name>
        <dbReference type="ChEBI" id="CHEBI:29103"/>
    </ligand>
</feature>
<feature type="domain" description="Carbohydrate kinase PfkB" evidence="10">
    <location>
        <begin position="3"/>
        <end position="289"/>
    </location>
</feature>
<feature type="binding site" evidence="9">
    <location>
        <position position="136"/>
    </location>
    <ligand>
        <name>substrate</name>
    </ligand>
</feature>
<comment type="caution">
    <text evidence="9">Lacks conserved residue(s) required for the propagation of feature annotation.</text>
</comment>
<evidence type="ECO:0000256" key="9">
    <source>
        <dbReference type="HAMAP-Rule" id="MF_01987"/>
    </source>
</evidence>
<evidence type="ECO:0000256" key="2">
    <source>
        <dbReference type="ARBA" id="ARBA00022723"/>
    </source>
</evidence>
<comment type="function">
    <text evidence="9">Catalyzes the phosphorylation of ribose at O-5 in a reaction requiring ATP and magnesium. The resulting D-ribose-5-phosphate can then be used either for sythesis of nucleotides, histidine, and tryptophan, or as a component of the pentose phosphate pathway.</text>
</comment>
<feature type="binding site" evidence="9">
    <location>
        <position position="278"/>
    </location>
    <ligand>
        <name>K(+)</name>
        <dbReference type="ChEBI" id="CHEBI:29103"/>
    </ligand>
</feature>
<dbReference type="PANTHER" id="PTHR10584:SF166">
    <property type="entry name" value="RIBOKINASE"/>
    <property type="match status" value="1"/>
</dbReference>
<feature type="binding site" evidence="9">
    <location>
        <begin position="247"/>
        <end position="248"/>
    </location>
    <ligand>
        <name>ATP</name>
        <dbReference type="ChEBI" id="CHEBI:30616"/>
    </ligand>
</feature>
<evidence type="ECO:0000256" key="7">
    <source>
        <dbReference type="ARBA" id="ARBA00022958"/>
    </source>
</evidence>
<feature type="binding site" evidence="9">
    <location>
        <position position="287"/>
    </location>
    <ligand>
        <name>K(+)</name>
        <dbReference type="ChEBI" id="CHEBI:29103"/>
    </ligand>
</feature>
<keyword evidence="2 9" id="KW-0479">Metal-binding</keyword>
<comment type="catalytic activity">
    <reaction evidence="9">
        <text>D-ribose + ATP = D-ribose 5-phosphate + ADP + H(+)</text>
        <dbReference type="Rhea" id="RHEA:13697"/>
        <dbReference type="ChEBI" id="CHEBI:15378"/>
        <dbReference type="ChEBI" id="CHEBI:30616"/>
        <dbReference type="ChEBI" id="CHEBI:47013"/>
        <dbReference type="ChEBI" id="CHEBI:78346"/>
        <dbReference type="ChEBI" id="CHEBI:456216"/>
        <dbReference type="EC" id="2.7.1.15"/>
    </reaction>
</comment>
<proteinExistence type="inferred from homology"/>
<evidence type="ECO:0000256" key="4">
    <source>
        <dbReference type="ARBA" id="ARBA00022777"/>
    </source>
</evidence>
<dbReference type="Pfam" id="PF00294">
    <property type="entry name" value="PfkB"/>
    <property type="match status" value="1"/>
</dbReference>
<feature type="binding site" evidence="9">
    <location>
        <begin position="216"/>
        <end position="221"/>
    </location>
    <ligand>
        <name>ATP</name>
        <dbReference type="ChEBI" id="CHEBI:30616"/>
    </ligand>
</feature>
<keyword evidence="3 9" id="KW-0547">Nucleotide-binding</keyword>
<dbReference type="InterPro" id="IPR029056">
    <property type="entry name" value="Ribokinase-like"/>
</dbReference>
<keyword evidence="4 9" id="KW-0418">Kinase</keyword>
<keyword evidence="6 9" id="KW-0460">Magnesium</keyword>
<comment type="cofactor">
    <cofactor evidence="9">
        <name>Mg(2+)</name>
        <dbReference type="ChEBI" id="CHEBI:18420"/>
    </cofactor>
    <text evidence="9">Requires a divalent cation, most likely magnesium in vivo, as an electrophilic catalyst to aid phosphoryl group transfer. It is the chelate of the metal and the nucleotide that is the actual substrate.</text>
</comment>
<gene>
    <name evidence="9" type="primary">rbsK</name>
    <name evidence="11" type="ORF">HELGO_WM43316</name>
</gene>
<feature type="binding site" evidence="9">
    <location>
        <begin position="38"/>
        <end position="42"/>
    </location>
    <ligand>
        <name>substrate</name>
    </ligand>
</feature>
<evidence type="ECO:0000256" key="3">
    <source>
        <dbReference type="ARBA" id="ARBA00022741"/>
    </source>
</evidence>
<keyword evidence="9" id="KW-0963">Cytoplasm</keyword>
<dbReference type="PANTHER" id="PTHR10584">
    <property type="entry name" value="SUGAR KINASE"/>
    <property type="match status" value="1"/>
</dbReference>
<feature type="binding site" evidence="9">
    <location>
        <position position="248"/>
    </location>
    <ligand>
        <name>substrate</name>
    </ligand>
</feature>
<feature type="binding site" evidence="9">
    <location>
        <position position="244"/>
    </location>
    <ligand>
        <name>K(+)</name>
        <dbReference type="ChEBI" id="CHEBI:29103"/>
    </ligand>
</feature>
<dbReference type="AlphaFoldDB" id="A0A6S6TY01"/>
<dbReference type="InterPro" id="IPR011877">
    <property type="entry name" value="Ribokinase"/>
</dbReference>
<dbReference type="HAMAP" id="MF_01987">
    <property type="entry name" value="Ribokinase"/>
    <property type="match status" value="1"/>
</dbReference>
<accession>A0A6S6TY01</accession>
<protein>
    <recommendedName>
        <fullName evidence="9">Ribokinase</fullName>
        <shortName evidence="9">RK</shortName>
        <ecNumber evidence="9">2.7.1.15</ecNumber>
    </recommendedName>
</protein>
<dbReference type="UniPathway" id="UPA00916">
    <property type="reaction ID" value="UER00889"/>
</dbReference>
<evidence type="ECO:0000256" key="6">
    <source>
        <dbReference type="ARBA" id="ARBA00022842"/>
    </source>
</evidence>
<evidence type="ECO:0000259" key="10">
    <source>
        <dbReference type="Pfam" id="PF00294"/>
    </source>
</evidence>
<dbReference type="EC" id="2.7.1.15" evidence="9"/>
<comment type="pathway">
    <text evidence="9">Carbohydrate metabolism; D-ribose degradation; D-ribose 5-phosphate from beta-D-ribopyranose: step 2/2.</text>
</comment>
<evidence type="ECO:0000256" key="8">
    <source>
        <dbReference type="ARBA" id="ARBA00023277"/>
    </source>
</evidence>
<keyword evidence="5 9" id="KW-0067">ATP-binding</keyword>
<comment type="subunit">
    <text evidence="9">Homodimer.</text>
</comment>
<dbReference type="GO" id="GO:0004747">
    <property type="term" value="F:ribokinase activity"/>
    <property type="evidence" value="ECO:0007669"/>
    <property type="project" value="UniProtKB-UniRule"/>
</dbReference>
<feature type="binding site" evidence="9">
    <location>
        <position position="242"/>
    </location>
    <ligand>
        <name>K(+)</name>
        <dbReference type="ChEBI" id="CHEBI:29103"/>
    </ligand>
</feature>
<organism evidence="11">
    <name type="scientific">uncultured Thiotrichaceae bacterium</name>
    <dbReference type="NCBI Taxonomy" id="298394"/>
    <lineage>
        <taxon>Bacteria</taxon>
        <taxon>Pseudomonadati</taxon>
        <taxon>Pseudomonadota</taxon>
        <taxon>Gammaproteobacteria</taxon>
        <taxon>Thiotrichales</taxon>
        <taxon>Thiotrichaceae</taxon>
        <taxon>environmental samples</taxon>
    </lineage>
</organism>
<dbReference type="GO" id="GO:0046872">
    <property type="term" value="F:metal ion binding"/>
    <property type="evidence" value="ECO:0007669"/>
    <property type="project" value="UniProtKB-KW"/>
</dbReference>
<keyword evidence="1 9" id="KW-0808">Transferase</keyword>